<feature type="binding site" evidence="9">
    <location>
        <position position="65"/>
    </location>
    <ligand>
        <name>ATP</name>
        <dbReference type="ChEBI" id="CHEBI:30616"/>
    </ligand>
</feature>
<comment type="catalytic activity">
    <reaction evidence="8">
        <text>L-seryl-[protein] + ATP = O-phospho-L-seryl-[protein] + ADP + H(+)</text>
        <dbReference type="Rhea" id="RHEA:17989"/>
        <dbReference type="Rhea" id="RHEA-COMP:9863"/>
        <dbReference type="Rhea" id="RHEA-COMP:11604"/>
        <dbReference type="ChEBI" id="CHEBI:15378"/>
        <dbReference type="ChEBI" id="CHEBI:29999"/>
        <dbReference type="ChEBI" id="CHEBI:30616"/>
        <dbReference type="ChEBI" id="CHEBI:83421"/>
        <dbReference type="ChEBI" id="CHEBI:456216"/>
        <dbReference type="EC" id="2.7.11.1"/>
    </reaction>
</comment>
<dbReference type="GO" id="GO:0035556">
    <property type="term" value="P:intracellular signal transduction"/>
    <property type="evidence" value="ECO:0007669"/>
    <property type="project" value="TreeGrafter"/>
</dbReference>
<feature type="region of interest" description="Disordered" evidence="10">
    <location>
        <begin position="485"/>
        <end position="517"/>
    </location>
</feature>
<keyword evidence="5 13" id="KW-0418">Kinase</keyword>
<dbReference type="GeneID" id="34622323"/>
<evidence type="ECO:0000256" key="10">
    <source>
        <dbReference type="SAM" id="MobiDB-lite"/>
    </source>
</evidence>
<dbReference type="Pfam" id="PF00069">
    <property type="entry name" value="Pkinase"/>
    <property type="match status" value="1"/>
</dbReference>
<evidence type="ECO:0000256" key="7">
    <source>
        <dbReference type="ARBA" id="ARBA00047899"/>
    </source>
</evidence>
<dbReference type="InterPro" id="IPR008271">
    <property type="entry name" value="Ser/Thr_kinase_AS"/>
</dbReference>
<dbReference type="RefSeq" id="XP_026191094.1">
    <property type="nucleotide sequence ID" value="XM_026335309.1"/>
</dbReference>
<evidence type="ECO:0000256" key="2">
    <source>
        <dbReference type="ARBA" id="ARBA00022527"/>
    </source>
</evidence>
<gene>
    <name evidence="13" type="primary">LOC34622323</name>
</gene>
<evidence type="ECO:0000256" key="6">
    <source>
        <dbReference type="ARBA" id="ARBA00022840"/>
    </source>
</evidence>
<evidence type="ECO:0000313" key="13">
    <source>
        <dbReference type="RefSeq" id="XP_026191094.1"/>
    </source>
</evidence>
<dbReference type="SUPFAM" id="SSF56112">
    <property type="entry name" value="Protein kinase-like (PK-like)"/>
    <property type="match status" value="1"/>
</dbReference>
<feature type="compositionally biased region" description="Basic and acidic residues" evidence="10">
    <location>
        <begin position="352"/>
        <end position="361"/>
    </location>
</feature>
<dbReference type="PANTHER" id="PTHR24356">
    <property type="entry name" value="SERINE/THREONINE-PROTEIN KINASE"/>
    <property type="match status" value="1"/>
</dbReference>
<feature type="region of interest" description="Disordered" evidence="10">
    <location>
        <begin position="329"/>
        <end position="409"/>
    </location>
</feature>
<dbReference type="AlphaFoldDB" id="A0A6P6RU68"/>
<dbReference type="InterPro" id="IPR050236">
    <property type="entry name" value="Ser_Thr_kinase_AGC"/>
</dbReference>
<proteinExistence type="predicted"/>
<organism evidence="12 13">
    <name type="scientific">Cyclospora cayetanensis</name>
    <dbReference type="NCBI Taxonomy" id="88456"/>
    <lineage>
        <taxon>Eukaryota</taxon>
        <taxon>Sar</taxon>
        <taxon>Alveolata</taxon>
        <taxon>Apicomplexa</taxon>
        <taxon>Conoidasida</taxon>
        <taxon>Coccidia</taxon>
        <taxon>Eucoccidiorida</taxon>
        <taxon>Eimeriorina</taxon>
        <taxon>Eimeriidae</taxon>
        <taxon>Cyclospora</taxon>
    </lineage>
</organism>
<evidence type="ECO:0000256" key="3">
    <source>
        <dbReference type="ARBA" id="ARBA00022679"/>
    </source>
</evidence>
<name>A0A6P6RU68_9EIME</name>
<keyword evidence="4 9" id="KW-0547">Nucleotide-binding</keyword>
<dbReference type="Proteomes" id="UP000515125">
    <property type="component" value="Unplaced"/>
</dbReference>
<dbReference type="PROSITE" id="PS00107">
    <property type="entry name" value="PROTEIN_KINASE_ATP"/>
    <property type="match status" value="1"/>
</dbReference>
<keyword evidence="12" id="KW-1185">Reference proteome</keyword>
<keyword evidence="3" id="KW-0808">Transferase</keyword>
<dbReference type="InterPro" id="IPR017441">
    <property type="entry name" value="Protein_kinase_ATP_BS"/>
</dbReference>
<evidence type="ECO:0000256" key="1">
    <source>
        <dbReference type="ARBA" id="ARBA00012513"/>
    </source>
</evidence>
<dbReference type="Gene3D" id="1.10.510.10">
    <property type="entry name" value="Transferase(Phosphotransferase) domain 1"/>
    <property type="match status" value="1"/>
</dbReference>
<evidence type="ECO:0000256" key="9">
    <source>
        <dbReference type="PROSITE-ProRule" id="PRU10141"/>
    </source>
</evidence>
<evidence type="ECO:0000256" key="4">
    <source>
        <dbReference type="ARBA" id="ARBA00022741"/>
    </source>
</evidence>
<evidence type="ECO:0000259" key="11">
    <source>
        <dbReference type="PROSITE" id="PS50011"/>
    </source>
</evidence>
<dbReference type="SMART" id="SM00220">
    <property type="entry name" value="S_TKc"/>
    <property type="match status" value="1"/>
</dbReference>
<evidence type="ECO:0000256" key="5">
    <source>
        <dbReference type="ARBA" id="ARBA00022777"/>
    </source>
</evidence>
<dbReference type="PROSITE" id="PS50011">
    <property type="entry name" value="PROTEIN_KINASE_DOM"/>
    <property type="match status" value="1"/>
</dbReference>
<dbReference type="OrthoDB" id="347657at2759"/>
<dbReference type="GO" id="GO:0004674">
    <property type="term" value="F:protein serine/threonine kinase activity"/>
    <property type="evidence" value="ECO:0007669"/>
    <property type="project" value="UniProtKB-KW"/>
</dbReference>
<dbReference type="InterPro" id="IPR011009">
    <property type="entry name" value="Kinase-like_dom_sf"/>
</dbReference>
<feature type="compositionally biased region" description="Polar residues" evidence="10">
    <location>
        <begin position="342"/>
        <end position="351"/>
    </location>
</feature>
<comment type="catalytic activity">
    <reaction evidence="7">
        <text>L-threonyl-[protein] + ATP = O-phospho-L-threonyl-[protein] + ADP + H(+)</text>
        <dbReference type="Rhea" id="RHEA:46608"/>
        <dbReference type="Rhea" id="RHEA-COMP:11060"/>
        <dbReference type="Rhea" id="RHEA-COMP:11605"/>
        <dbReference type="ChEBI" id="CHEBI:15378"/>
        <dbReference type="ChEBI" id="CHEBI:30013"/>
        <dbReference type="ChEBI" id="CHEBI:30616"/>
        <dbReference type="ChEBI" id="CHEBI:61977"/>
        <dbReference type="ChEBI" id="CHEBI:456216"/>
        <dbReference type="EC" id="2.7.11.1"/>
    </reaction>
</comment>
<dbReference type="InterPro" id="IPR000719">
    <property type="entry name" value="Prot_kinase_dom"/>
</dbReference>
<dbReference type="Gene3D" id="3.30.200.20">
    <property type="entry name" value="Phosphorylase Kinase, domain 1"/>
    <property type="match status" value="1"/>
</dbReference>
<dbReference type="EC" id="2.7.11.1" evidence="1"/>
<protein>
    <recommendedName>
        <fullName evidence="1">non-specific serine/threonine protein kinase</fullName>
        <ecNumber evidence="1">2.7.11.1</ecNumber>
    </recommendedName>
</protein>
<dbReference type="PROSITE" id="PS00108">
    <property type="entry name" value="PROTEIN_KINASE_ST"/>
    <property type="match status" value="1"/>
</dbReference>
<sequence length="517" mass="57649">MKKGFLASAGPKCSKIRPPQRQTPKTAEGKYTFDHFELERFLGNGNFSEVFEVTEKGTANTFALKVFNRNDVMRLNKVDDVRMERHAMLRLNDPGHPNIIRLLDTFKDEHRVCFLYELAEGGELWEYVKYAGIMDKAWALRIISQLVSAVEYLHSKNIVHRDLKAENLVLTRDGVLKLIDLGNAMDLDHPEVAAPGLGTYLPPTLLRMSSRRAIRRPTFQHYVGTPQFMPPEAIKNQDSGKLRDLWSLGCTIYQILAGNPPFSGSTDYFILLRVEARSLEFPPDFDPFARDLVERLLVAEPAKRLGANGFEEIKSHPFFPPGCFDQSSLPSDAMDKARQGKYMQQQSQTLKRSSDSLKAEQVEAPSGEACEIRSDLEAGTAPAGEHAFSSASKQRDGSGQGEHAAGCRSLSKGGFGSSDAYISVESIEELLDHVVPRAVREQPKAEMPPHVRILVERLEYFLRSQGSQFSRECTMADEWDLRHEACADSSDEGECEGNGDSQTSKRDTDIDVGGASS</sequence>
<keyword evidence="6 9" id="KW-0067">ATP-binding</keyword>
<keyword evidence="2" id="KW-0723">Serine/threonine-protein kinase</keyword>
<dbReference type="PANTHER" id="PTHR24356:SF163">
    <property type="entry name" value="3-PHOSPHOINOSITIDE-DEPENDENT PROTEIN KINASE 1-RELATED"/>
    <property type="match status" value="1"/>
</dbReference>
<evidence type="ECO:0000256" key="8">
    <source>
        <dbReference type="ARBA" id="ARBA00048679"/>
    </source>
</evidence>
<reference evidence="13" key="1">
    <citation type="submission" date="2025-08" db="UniProtKB">
        <authorList>
            <consortium name="RefSeq"/>
        </authorList>
    </citation>
    <scope>IDENTIFICATION</scope>
</reference>
<accession>A0A6P6RU68</accession>
<dbReference type="GO" id="GO:0005524">
    <property type="term" value="F:ATP binding"/>
    <property type="evidence" value="ECO:0007669"/>
    <property type="project" value="UniProtKB-UniRule"/>
</dbReference>
<evidence type="ECO:0000313" key="12">
    <source>
        <dbReference type="Proteomes" id="UP000515125"/>
    </source>
</evidence>
<feature type="region of interest" description="Disordered" evidence="10">
    <location>
        <begin position="1"/>
        <end position="27"/>
    </location>
</feature>
<feature type="domain" description="Protein kinase" evidence="11">
    <location>
        <begin position="36"/>
        <end position="319"/>
    </location>
</feature>